<dbReference type="GO" id="GO:0005737">
    <property type="term" value="C:cytoplasm"/>
    <property type="evidence" value="ECO:0007669"/>
    <property type="project" value="InterPro"/>
</dbReference>
<dbReference type="InterPro" id="IPR006206">
    <property type="entry name" value="Mevalonate/galactokinase"/>
</dbReference>
<dbReference type="GO" id="GO:0005524">
    <property type="term" value="F:ATP binding"/>
    <property type="evidence" value="ECO:0007669"/>
    <property type="project" value="UniProtKB-KW"/>
</dbReference>
<evidence type="ECO:0000313" key="5">
    <source>
        <dbReference type="EMBL" id="KMZ73214.1"/>
    </source>
</evidence>
<dbReference type="PANTHER" id="PTHR10457">
    <property type="entry name" value="MEVALONATE KINASE/GALACTOKINASE"/>
    <property type="match status" value="1"/>
</dbReference>
<dbReference type="EMBL" id="LFYR01000589">
    <property type="protein sequence ID" value="KMZ73214.1"/>
    <property type="molecule type" value="Genomic_DNA"/>
</dbReference>
<dbReference type="SUPFAM" id="SSF55060">
    <property type="entry name" value="GHMP Kinase, C-terminal domain"/>
    <property type="match status" value="1"/>
</dbReference>
<keyword evidence="5" id="KW-0418">Kinase</keyword>
<organism evidence="5 6">
    <name type="scientific">Zostera marina</name>
    <name type="common">Eelgrass</name>
    <dbReference type="NCBI Taxonomy" id="29655"/>
    <lineage>
        <taxon>Eukaryota</taxon>
        <taxon>Viridiplantae</taxon>
        <taxon>Streptophyta</taxon>
        <taxon>Embryophyta</taxon>
        <taxon>Tracheophyta</taxon>
        <taxon>Spermatophyta</taxon>
        <taxon>Magnoliopsida</taxon>
        <taxon>Liliopsida</taxon>
        <taxon>Zosteraceae</taxon>
        <taxon>Zostera</taxon>
    </lineage>
</organism>
<feature type="non-terminal residue" evidence="5">
    <location>
        <position position="1"/>
    </location>
</feature>
<keyword evidence="6" id="KW-1185">Reference proteome</keyword>
<dbReference type="InterPro" id="IPR036554">
    <property type="entry name" value="GHMP_kinase_C_sf"/>
</dbReference>
<dbReference type="InterPro" id="IPR020568">
    <property type="entry name" value="Ribosomal_Su5_D2-typ_SF"/>
</dbReference>
<feature type="domain" description="GHMP kinase N-terminal" evidence="3">
    <location>
        <begin position="48"/>
        <end position="136"/>
    </location>
</feature>
<dbReference type="Proteomes" id="UP000036987">
    <property type="component" value="Unassembled WGS sequence"/>
</dbReference>
<evidence type="ECO:0000259" key="3">
    <source>
        <dbReference type="Pfam" id="PF00288"/>
    </source>
</evidence>
<comment type="caution">
    <text evidence="5">The sequence shown here is derived from an EMBL/GenBank/DDBJ whole genome shotgun (WGS) entry which is preliminary data.</text>
</comment>
<dbReference type="GO" id="GO:0006012">
    <property type="term" value="P:galactose metabolic process"/>
    <property type="evidence" value="ECO:0007669"/>
    <property type="project" value="InterPro"/>
</dbReference>
<evidence type="ECO:0000259" key="4">
    <source>
        <dbReference type="Pfam" id="PF08544"/>
    </source>
</evidence>
<feature type="domain" description="GHMP kinase C-terminal" evidence="4">
    <location>
        <begin position="313"/>
        <end position="397"/>
    </location>
</feature>
<dbReference type="PRINTS" id="PR00473">
    <property type="entry name" value="GALCTOKINASE"/>
</dbReference>
<gene>
    <name evidence="5" type="ORF">ZOSMA_150G00120</name>
</gene>
<reference evidence="6" key="1">
    <citation type="journal article" date="2016" name="Nature">
        <title>The genome of the seagrass Zostera marina reveals angiosperm adaptation to the sea.</title>
        <authorList>
            <person name="Olsen J.L."/>
            <person name="Rouze P."/>
            <person name="Verhelst B."/>
            <person name="Lin Y.-C."/>
            <person name="Bayer T."/>
            <person name="Collen J."/>
            <person name="Dattolo E."/>
            <person name="De Paoli E."/>
            <person name="Dittami S."/>
            <person name="Maumus F."/>
            <person name="Michel G."/>
            <person name="Kersting A."/>
            <person name="Lauritano C."/>
            <person name="Lohaus R."/>
            <person name="Toepel M."/>
            <person name="Tonon T."/>
            <person name="Vanneste K."/>
            <person name="Amirebrahimi M."/>
            <person name="Brakel J."/>
            <person name="Bostroem C."/>
            <person name="Chovatia M."/>
            <person name="Grimwood J."/>
            <person name="Jenkins J.W."/>
            <person name="Jueterbock A."/>
            <person name="Mraz A."/>
            <person name="Stam W.T."/>
            <person name="Tice H."/>
            <person name="Bornberg-Bauer E."/>
            <person name="Green P.J."/>
            <person name="Pearson G.A."/>
            <person name="Procaccini G."/>
            <person name="Duarte C.M."/>
            <person name="Schmutz J."/>
            <person name="Reusch T.B.H."/>
            <person name="Van de Peer Y."/>
        </authorList>
    </citation>
    <scope>NUCLEOTIDE SEQUENCE [LARGE SCALE GENOMIC DNA]</scope>
    <source>
        <strain evidence="6">cv. Finnish</strain>
    </source>
</reference>
<dbReference type="Gene3D" id="3.30.230.10">
    <property type="match status" value="1"/>
</dbReference>
<dbReference type="SUPFAM" id="SSF54211">
    <property type="entry name" value="Ribosomal protein S5 domain 2-like"/>
    <property type="match status" value="1"/>
</dbReference>
<accession>A0A0K9PWA9</accession>
<dbReference type="GO" id="GO:0004335">
    <property type="term" value="F:galactokinase activity"/>
    <property type="evidence" value="ECO:0007669"/>
    <property type="project" value="InterPro"/>
</dbReference>
<dbReference type="Pfam" id="PF08544">
    <property type="entry name" value="GHMP_kinases_C"/>
    <property type="match status" value="1"/>
</dbReference>
<dbReference type="InterPro" id="IPR013750">
    <property type="entry name" value="GHMP_kinase_C_dom"/>
</dbReference>
<dbReference type="InterPro" id="IPR000705">
    <property type="entry name" value="Galactokinase"/>
</dbReference>
<dbReference type="Gene3D" id="3.30.70.890">
    <property type="entry name" value="GHMP kinase, C-terminal domain"/>
    <property type="match status" value="1"/>
</dbReference>
<dbReference type="FunFam" id="3.30.70.890:FF:000008">
    <property type="entry name" value="L-arabinokinase"/>
    <property type="match status" value="1"/>
</dbReference>
<dbReference type="AlphaFoldDB" id="A0A0K9PWA9"/>
<dbReference type="PANTHER" id="PTHR10457:SF35">
    <property type="entry name" value="L-ARABINOKINASE"/>
    <property type="match status" value="1"/>
</dbReference>
<protein>
    <submittedName>
        <fullName evidence="5">Galactokinase</fullName>
    </submittedName>
</protein>
<dbReference type="PIRSF" id="PIRSF000530">
    <property type="entry name" value="Galactokinase"/>
    <property type="match status" value="1"/>
</dbReference>
<evidence type="ECO:0000256" key="2">
    <source>
        <dbReference type="ARBA" id="ARBA00022840"/>
    </source>
</evidence>
<sequence>VSFGSELSNRAPTFDMDLIDLMDGEKPMSYSDAYKYFAKDPSQKWSAYIAGTILVLMTELGVRFNDSISILVSSAVPEGKGVSSSASVEVATMSAISAAYGLNITSKELALLCQKVENHVVGAPCGVMDQMTSACGEANKLLAMVCQPAEVKELVSIPTHIRFWGMDSGIRHSVGGTDYGSVRIGAFMGRKIIKSTASQIASHSQIGLNGLNHVDMSSDDFEEDGIELFKAEASLDYLCNLSPHRHEAVYSKKLPDSILGEAFVKEYDNHDDTVTIIDQKRSYEVKAPTKHPIFENFRVMAFKALLTSIATNGQLIALGELMYQCHYSYNDCRLGSDGTDRLVKLVQEMQYCLSPSKNGNLFGAKITGGGSGGSICVIGKNTLKSSEQILKIQQRYKAATGHLPYIFDGSSPGAGVFGYLKLRRISKSKSGFGK</sequence>
<name>A0A0K9PWA9_ZOSMR</name>
<dbReference type="Pfam" id="PF00288">
    <property type="entry name" value="GHMP_kinases_N"/>
    <property type="match status" value="1"/>
</dbReference>
<evidence type="ECO:0000256" key="1">
    <source>
        <dbReference type="ARBA" id="ARBA00022741"/>
    </source>
</evidence>
<dbReference type="InterPro" id="IPR006204">
    <property type="entry name" value="GHMP_kinase_N_dom"/>
</dbReference>
<dbReference type="InterPro" id="IPR014721">
    <property type="entry name" value="Ribsml_uS5_D2-typ_fold_subgr"/>
</dbReference>
<dbReference type="OrthoDB" id="1684102at2759"/>
<keyword evidence="2" id="KW-0067">ATP-binding</keyword>
<evidence type="ECO:0000313" key="6">
    <source>
        <dbReference type="Proteomes" id="UP000036987"/>
    </source>
</evidence>
<proteinExistence type="predicted"/>
<keyword evidence="5" id="KW-0808">Transferase</keyword>
<keyword evidence="1" id="KW-0547">Nucleotide-binding</keyword>
<dbReference type="PRINTS" id="PR00959">
    <property type="entry name" value="MEVGALKINASE"/>
</dbReference>